<protein>
    <recommendedName>
        <fullName evidence="1">Tf2-1-like SH3-like domain-containing protein</fullName>
    </recommendedName>
</protein>
<proteinExistence type="predicted"/>
<dbReference type="PANTHER" id="PTHR48475">
    <property type="entry name" value="RIBONUCLEASE H"/>
    <property type="match status" value="1"/>
</dbReference>
<dbReference type="EMBL" id="JACGWJ010000026">
    <property type="protein sequence ID" value="KAL0312778.1"/>
    <property type="molecule type" value="Genomic_DNA"/>
</dbReference>
<evidence type="ECO:0000313" key="2">
    <source>
        <dbReference type="EMBL" id="KAL0312778.1"/>
    </source>
</evidence>
<dbReference type="Pfam" id="PF24626">
    <property type="entry name" value="SH3_Tf2-1"/>
    <property type="match status" value="1"/>
</dbReference>
<dbReference type="AlphaFoldDB" id="A0AAW2L2B0"/>
<evidence type="ECO:0000259" key="1">
    <source>
        <dbReference type="Pfam" id="PF24626"/>
    </source>
</evidence>
<dbReference type="InterPro" id="IPR056924">
    <property type="entry name" value="SH3_Tf2-1"/>
</dbReference>
<name>A0AAW2L2B0_SESRA</name>
<reference evidence="2" key="2">
    <citation type="journal article" date="2024" name="Plant">
        <title>Genomic evolution and insights into agronomic trait innovations of Sesamum species.</title>
        <authorList>
            <person name="Miao H."/>
            <person name="Wang L."/>
            <person name="Qu L."/>
            <person name="Liu H."/>
            <person name="Sun Y."/>
            <person name="Le M."/>
            <person name="Wang Q."/>
            <person name="Wei S."/>
            <person name="Zheng Y."/>
            <person name="Lin W."/>
            <person name="Duan Y."/>
            <person name="Cao H."/>
            <person name="Xiong S."/>
            <person name="Wang X."/>
            <person name="Wei L."/>
            <person name="Li C."/>
            <person name="Ma Q."/>
            <person name="Ju M."/>
            <person name="Zhao R."/>
            <person name="Li G."/>
            <person name="Mu C."/>
            <person name="Tian Q."/>
            <person name="Mei H."/>
            <person name="Zhang T."/>
            <person name="Gao T."/>
            <person name="Zhang H."/>
        </authorList>
    </citation>
    <scope>NUCLEOTIDE SEQUENCE</scope>
    <source>
        <strain evidence="2">G02</strain>
    </source>
</reference>
<organism evidence="2">
    <name type="scientific">Sesamum radiatum</name>
    <name type="common">Black benniseed</name>
    <dbReference type="NCBI Taxonomy" id="300843"/>
    <lineage>
        <taxon>Eukaryota</taxon>
        <taxon>Viridiplantae</taxon>
        <taxon>Streptophyta</taxon>
        <taxon>Embryophyta</taxon>
        <taxon>Tracheophyta</taxon>
        <taxon>Spermatophyta</taxon>
        <taxon>Magnoliopsida</taxon>
        <taxon>eudicotyledons</taxon>
        <taxon>Gunneridae</taxon>
        <taxon>Pentapetalae</taxon>
        <taxon>asterids</taxon>
        <taxon>lamiids</taxon>
        <taxon>Lamiales</taxon>
        <taxon>Pedaliaceae</taxon>
        <taxon>Sesamum</taxon>
    </lineage>
</organism>
<reference evidence="2" key="1">
    <citation type="submission" date="2020-06" db="EMBL/GenBank/DDBJ databases">
        <authorList>
            <person name="Li T."/>
            <person name="Hu X."/>
            <person name="Zhang T."/>
            <person name="Song X."/>
            <person name="Zhang H."/>
            <person name="Dai N."/>
            <person name="Sheng W."/>
            <person name="Hou X."/>
            <person name="Wei L."/>
        </authorList>
    </citation>
    <scope>NUCLEOTIDE SEQUENCE</scope>
    <source>
        <strain evidence="2">G02</strain>
        <tissue evidence="2">Leaf</tissue>
    </source>
</reference>
<gene>
    <name evidence="2" type="ORF">Sradi_5677100</name>
</gene>
<comment type="caution">
    <text evidence="2">The sequence shown here is derived from an EMBL/GenBank/DDBJ whole genome shotgun (WGS) entry which is preliminary data.</text>
</comment>
<feature type="domain" description="Tf2-1-like SH3-like" evidence="1">
    <location>
        <begin position="41"/>
        <end position="98"/>
    </location>
</feature>
<accession>A0AAW2L2B0</accession>
<sequence length="99" mass="11355">MNLDFVNEAREMATARATMYKARMAKAYNARVKPRNFQLGDLVLRKVEASDPIGKLDPKWEGPYKVVEIMNGGAYKLQQMDGKNVPRTWNVANLKKYYA</sequence>
<dbReference type="Gene3D" id="2.30.30.850">
    <property type="match status" value="1"/>
</dbReference>
<dbReference type="PANTHER" id="PTHR48475:SF2">
    <property type="entry name" value="RIBONUCLEASE H"/>
    <property type="match status" value="1"/>
</dbReference>